<proteinExistence type="predicted"/>
<dbReference type="EMBL" id="JAUCMX010000019">
    <property type="protein sequence ID" value="KAK3516528.1"/>
    <property type="molecule type" value="Genomic_DNA"/>
</dbReference>
<dbReference type="AlphaFoldDB" id="A0AAE0QA52"/>
<evidence type="ECO:0000313" key="2">
    <source>
        <dbReference type="Proteomes" id="UP001274896"/>
    </source>
</evidence>
<sequence>MTRLWWLSSAKNDESAYRTETQLHRGDHQEHQIPWCSPGGELHLVPQHQLYNQESLEVSLHFVEAKKSPSLTPIHQHILQRDHREHTEQMHYCLNWKLH</sequence>
<organism evidence="1 2">
    <name type="scientific">Hemibagrus guttatus</name>
    <dbReference type="NCBI Taxonomy" id="175788"/>
    <lineage>
        <taxon>Eukaryota</taxon>
        <taxon>Metazoa</taxon>
        <taxon>Chordata</taxon>
        <taxon>Craniata</taxon>
        <taxon>Vertebrata</taxon>
        <taxon>Euteleostomi</taxon>
        <taxon>Actinopterygii</taxon>
        <taxon>Neopterygii</taxon>
        <taxon>Teleostei</taxon>
        <taxon>Ostariophysi</taxon>
        <taxon>Siluriformes</taxon>
        <taxon>Bagridae</taxon>
        <taxon>Hemibagrus</taxon>
    </lineage>
</organism>
<name>A0AAE0QA52_9TELE</name>
<reference evidence="1" key="1">
    <citation type="submission" date="2023-06" db="EMBL/GenBank/DDBJ databases">
        <title>Male Hemibagrus guttatus genome.</title>
        <authorList>
            <person name="Bian C."/>
        </authorList>
    </citation>
    <scope>NUCLEOTIDE SEQUENCE</scope>
    <source>
        <strain evidence="1">Male_cb2023</strain>
        <tissue evidence="1">Muscle</tissue>
    </source>
</reference>
<dbReference type="Proteomes" id="UP001274896">
    <property type="component" value="Unassembled WGS sequence"/>
</dbReference>
<keyword evidence="2" id="KW-1185">Reference proteome</keyword>
<protein>
    <submittedName>
        <fullName evidence="1">Uncharacterized protein</fullName>
    </submittedName>
</protein>
<gene>
    <name evidence="1" type="ORF">QTP70_021746</name>
</gene>
<evidence type="ECO:0000313" key="1">
    <source>
        <dbReference type="EMBL" id="KAK3516528.1"/>
    </source>
</evidence>
<comment type="caution">
    <text evidence="1">The sequence shown here is derived from an EMBL/GenBank/DDBJ whole genome shotgun (WGS) entry which is preliminary data.</text>
</comment>
<feature type="non-terminal residue" evidence="1">
    <location>
        <position position="99"/>
    </location>
</feature>
<accession>A0AAE0QA52</accession>